<evidence type="ECO:0000259" key="6">
    <source>
        <dbReference type="Pfam" id="PF07714"/>
    </source>
</evidence>
<feature type="domain" description="Serine-threonine/tyrosine-protein kinase catalytic" evidence="6">
    <location>
        <begin position="34"/>
        <end position="81"/>
    </location>
</feature>
<dbReference type="GO" id="GO:0005524">
    <property type="term" value="F:ATP binding"/>
    <property type="evidence" value="ECO:0007669"/>
    <property type="project" value="UniProtKB-KW"/>
</dbReference>
<keyword evidence="1" id="KW-0723">Serine/threonine-protein kinase</keyword>
<dbReference type="InterPro" id="IPR001245">
    <property type="entry name" value="Ser-Thr/Tyr_kinase_cat_dom"/>
</dbReference>
<dbReference type="GO" id="GO:0004674">
    <property type="term" value="F:protein serine/threonine kinase activity"/>
    <property type="evidence" value="ECO:0007669"/>
    <property type="project" value="UniProtKB-KW"/>
</dbReference>
<dbReference type="InterPro" id="IPR011009">
    <property type="entry name" value="Kinase-like_dom_sf"/>
</dbReference>
<evidence type="ECO:0000313" key="7">
    <source>
        <dbReference type="EMBL" id="KAJ0983344.1"/>
    </source>
</evidence>
<evidence type="ECO:0000256" key="3">
    <source>
        <dbReference type="ARBA" id="ARBA00022741"/>
    </source>
</evidence>
<protein>
    <recommendedName>
        <fullName evidence="6">Serine-threonine/tyrosine-protein kinase catalytic domain-containing protein</fullName>
    </recommendedName>
</protein>
<gene>
    <name evidence="7" type="ORF">J5N97_011599</name>
</gene>
<organism evidence="7 8">
    <name type="scientific">Dioscorea zingiberensis</name>
    <dbReference type="NCBI Taxonomy" id="325984"/>
    <lineage>
        <taxon>Eukaryota</taxon>
        <taxon>Viridiplantae</taxon>
        <taxon>Streptophyta</taxon>
        <taxon>Embryophyta</taxon>
        <taxon>Tracheophyta</taxon>
        <taxon>Spermatophyta</taxon>
        <taxon>Magnoliopsida</taxon>
        <taxon>Liliopsida</taxon>
        <taxon>Dioscoreales</taxon>
        <taxon>Dioscoreaceae</taxon>
        <taxon>Dioscorea</taxon>
    </lineage>
</organism>
<reference evidence="7" key="1">
    <citation type="submission" date="2021-03" db="EMBL/GenBank/DDBJ databases">
        <authorList>
            <person name="Li Z."/>
            <person name="Yang C."/>
        </authorList>
    </citation>
    <scope>NUCLEOTIDE SEQUENCE</scope>
    <source>
        <strain evidence="7">Dzin_1.0</strain>
        <tissue evidence="7">Leaf</tissue>
    </source>
</reference>
<reference evidence="7" key="2">
    <citation type="journal article" date="2022" name="Hortic Res">
        <title>The genome of Dioscorea zingiberensis sheds light on the biosynthesis, origin and evolution of the medicinally important diosgenin saponins.</title>
        <authorList>
            <person name="Li Y."/>
            <person name="Tan C."/>
            <person name="Li Z."/>
            <person name="Guo J."/>
            <person name="Li S."/>
            <person name="Chen X."/>
            <person name="Wang C."/>
            <person name="Dai X."/>
            <person name="Yang H."/>
            <person name="Song W."/>
            <person name="Hou L."/>
            <person name="Xu J."/>
            <person name="Tong Z."/>
            <person name="Xu A."/>
            <person name="Yuan X."/>
            <person name="Wang W."/>
            <person name="Yang Q."/>
            <person name="Chen L."/>
            <person name="Sun Z."/>
            <person name="Wang K."/>
            <person name="Pan B."/>
            <person name="Chen J."/>
            <person name="Bao Y."/>
            <person name="Liu F."/>
            <person name="Qi X."/>
            <person name="Gang D.R."/>
            <person name="Wen J."/>
            <person name="Li J."/>
        </authorList>
    </citation>
    <scope>NUCLEOTIDE SEQUENCE</scope>
    <source>
        <strain evidence="7">Dzin_1.0</strain>
    </source>
</reference>
<evidence type="ECO:0000313" key="8">
    <source>
        <dbReference type="Proteomes" id="UP001085076"/>
    </source>
</evidence>
<evidence type="ECO:0000256" key="5">
    <source>
        <dbReference type="ARBA" id="ARBA00022840"/>
    </source>
</evidence>
<evidence type="ECO:0000256" key="1">
    <source>
        <dbReference type="ARBA" id="ARBA00022527"/>
    </source>
</evidence>
<dbReference type="Pfam" id="PF07714">
    <property type="entry name" value="PK_Tyr_Ser-Thr"/>
    <property type="match status" value="1"/>
</dbReference>
<keyword evidence="5" id="KW-0067">ATP-binding</keyword>
<name>A0A9D5HNN7_9LILI</name>
<evidence type="ECO:0000256" key="2">
    <source>
        <dbReference type="ARBA" id="ARBA00022679"/>
    </source>
</evidence>
<dbReference type="EMBL" id="JAGGNH010000002">
    <property type="protein sequence ID" value="KAJ0983344.1"/>
    <property type="molecule type" value="Genomic_DNA"/>
</dbReference>
<dbReference type="Gene3D" id="1.10.510.10">
    <property type="entry name" value="Transferase(Phosphotransferase) domain 1"/>
    <property type="match status" value="1"/>
</dbReference>
<dbReference type="AlphaFoldDB" id="A0A9D5HNN7"/>
<dbReference type="OrthoDB" id="688481at2759"/>
<comment type="caution">
    <text evidence="7">The sequence shown here is derived from an EMBL/GenBank/DDBJ whole genome shotgun (WGS) entry which is preliminary data.</text>
</comment>
<dbReference type="PANTHER" id="PTHR27002">
    <property type="entry name" value="RECEPTOR-LIKE SERINE/THREONINE-PROTEIN KINASE SD1-8"/>
    <property type="match status" value="1"/>
</dbReference>
<sequence length="119" mass="13626">MGVGKVMTLLTDPDNFIKLPSDLVNRRHSRKRWENSLEADATFSGYMAPEYAMRGQFSAKSDIFNFGVLVLEILTGRKNRNFLETEQAEDPAKLCMGTLDPRNNLRDTRPISWRSMAKK</sequence>
<dbReference type="PANTHER" id="PTHR27002:SF181">
    <property type="entry name" value="RECEPTOR-LIKE SERINE_THREONINE-PROTEIN KINASE"/>
    <property type="match status" value="1"/>
</dbReference>
<dbReference type="GO" id="GO:0005886">
    <property type="term" value="C:plasma membrane"/>
    <property type="evidence" value="ECO:0007669"/>
    <property type="project" value="TreeGrafter"/>
</dbReference>
<proteinExistence type="predicted"/>
<keyword evidence="2" id="KW-0808">Transferase</keyword>
<evidence type="ECO:0000256" key="4">
    <source>
        <dbReference type="ARBA" id="ARBA00022777"/>
    </source>
</evidence>
<keyword evidence="8" id="KW-1185">Reference proteome</keyword>
<accession>A0A9D5HNN7</accession>
<dbReference type="Proteomes" id="UP001085076">
    <property type="component" value="Miscellaneous, Linkage group lg02"/>
</dbReference>
<dbReference type="SUPFAM" id="SSF56112">
    <property type="entry name" value="Protein kinase-like (PK-like)"/>
    <property type="match status" value="1"/>
</dbReference>
<keyword evidence="3" id="KW-0547">Nucleotide-binding</keyword>
<keyword evidence="4" id="KW-0418">Kinase</keyword>